<dbReference type="RefSeq" id="XP_022471132.1">
    <property type="nucleotide sequence ID" value="XM_022622382.1"/>
</dbReference>
<dbReference type="Proteomes" id="UP000176998">
    <property type="component" value="Unassembled WGS sequence"/>
</dbReference>
<accession>A0A1G4AXS8</accession>
<evidence type="ECO:0000256" key="1">
    <source>
        <dbReference type="SAM" id="MobiDB-lite"/>
    </source>
</evidence>
<comment type="caution">
    <text evidence="2">The sequence shown here is derived from an EMBL/GenBank/DDBJ whole genome shotgun (WGS) entry which is preliminary data.</text>
</comment>
<dbReference type="GeneID" id="34563892"/>
<protein>
    <submittedName>
        <fullName evidence="2">Uncharacterized protein</fullName>
    </submittedName>
</protein>
<feature type="compositionally biased region" description="Basic and acidic residues" evidence="1">
    <location>
        <begin position="15"/>
        <end position="27"/>
    </location>
</feature>
<sequence>MNRRAAEAVTFRHSFRTDATPHSETEQATKTPTPTPTVHAMPFTIRPAGHRRHRPAPISPRAPPRANIVARFPSERTTRDVRRANTAQRHVYTLLPTHAGRDAIDCHYGYYGYYGYDGYGYGYYYHYSYY</sequence>
<organism evidence="2 3">
    <name type="scientific">Colletotrichum orchidophilum</name>
    <dbReference type="NCBI Taxonomy" id="1209926"/>
    <lineage>
        <taxon>Eukaryota</taxon>
        <taxon>Fungi</taxon>
        <taxon>Dikarya</taxon>
        <taxon>Ascomycota</taxon>
        <taxon>Pezizomycotina</taxon>
        <taxon>Sordariomycetes</taxon>
        <taxon>Hypocreomycetidae</taxon>
        <taxon>Glomerellales</taxon>
        <taxon>Glomerellaceae</taxon>
        <taxon>Colletotrichum</taxon>
    </lineage>
</organism>
<dbReference type="EMBL" id="MJBS01000109">
    <property type="protein sequence ID" value="OHE93968.1"/>
    <property type="molecule type" value="Genomic_DNA"/>
</dbReference>
<evidence type="ECO:0000313" key="3">
    <source>
        <dbReference type="Proteomes" id="UP000176998"/>
    </source>
</evidence>
<reference evidence="2 3" key="1">
    <citation type="submission" date="2016-09" db="EMBL/GenBank/DDBJ databases">
        <authorList>
            <person name="Capua I."/>
            <person name="De Benedictis P."/>
            <person name="Joannis T."/>
            <person name="Lombin L.H."/>
            <person name="Cattoli G."/>
        </authorList>
    </citation>
    <scope>NUCLEOTIDE SEQUENCE [LARGE SCALE GENOMIC DNA]</scope>
    <source>
        <strain evidence="2 3">IMI 309357</strain>
    </source>
</reference>
<feature type="region of interest" description="Disordered" evidence="1">
    <location>
        <begin position="1"/>
        <end position="40"/>
    </location>
</feature>
<gene>
    <name evidence="2" type="ORF">CORC01_10755</name>
</gene>
<proteinExistence type="predicted"/>
<evidence type="ECO:0000313" key="2">
    <source>
        <dbReference type="EMBL" id="OHE93968.1"/>
    </source>
</evidence>
<dbReference type="AlphaFoldDB" id="A0A1G4AXS8"/>
<name>A0A1G4AXS8_9PEZI</name>
<keyword evidence="3" id="KW-1185">Reference proteome</keyword>